<evidence type="ECO:0000313" key="2">
    <source>
        <dbReference type="Proteomes" id="UP000009080"/>
    </source>
</evidence>
<dbReference type="AlphaFoldDB" id="C5BSK3"/>
<gene>
    <name evidence="1" type="ordered locus">TERTU_1397</name>
</gene>
<accession>C5BSK3</accession>
<keyword evidence="2" id="KW-1185">Reference proteome</keyword>
<organism evidence="1 2">
    <name type="scientific">Teredinibacter turnerae (strain ATCC 39867 / T7901)</name>
    <dbReference type="NCBI Taxonomy" id="377629"/>
    <lineage>
        <taxon>Bacteria</taxon>
        <taxon>Pseudomonadati</taxon>
        <taxon>Pseudomonadota</taxon>
        <taxon>Gammaproteobacteria</taxon>
        <taxon>Cellvibrionales</taxon>
        <taxon>Cellvibrionaceae</taxon>
        <taxon>Teredinibacter</taxon>
    </lineage>
</organism>
<dbReference type="KEGG" id="ttu:TERTU_1397"/>
<dbReference type="Proteomes" id="UP000009080">
    <property type="component" value="Chromosome"/>
</dbReference>
<evidence type="ECO:0000313" key="1">
    <source>
        <dbReference type="EMBL" id="ACR13415.1"/>
    </source>
</evidence>
<dbReference type="HOGENOM" id="CLU_3277883_0_0_6"/>
<name>C5BSK3_TERTT</name>
<dbReference type="STRING" id="377629.TERTU_1397"/>
<proteinExistence type="predicted"/>
<sequence>MEHPASRGFWGASVGRFEGAAGGGCWERALPCWERKPSADL</sequence>
<reference evidence="1 2" key="1">
    <citation type="journal article" date="2009" name="PLoS ONE">
        <title>The complete genome of Teredinibacter turnerae T7901: an intracellular endosymbiont of marine wood-boring bivalves (shipworms).</title>
        <authorList>
            <person name="Yang J.C."/>
            <person name="Madupu R."/>
            <person name="Durkin A.S."/>
            <person name="Ekborg N.A."/>
            <person name="Pedamallu C.S."/>
            <person name="Hostetler J.B."/>
            <person name="Radune D."/>
            <person name="Toms B.S."/>
            <person name="Henrissat B."/>
            <person name="Coutinho P.M."/>
            <person name="Schwarz S."/>
            <person name="Field L."/>
            <person name="Trindade-Silva A.E."/>
            <person name="Soares C.A.G."/>
            <person name="Elshahawi S."/>
            <person name="Hanora A."/>
            <person name="Schmidt E.W."/>
            <person name="Haygood M.G."/>
            <person name="Posfai J."/>
            <person name="Benner J."/>
            <person name="Madinger C."/>
            <person name="Nove J."/>
            <person name="Anton B."/>
            <person name="Chaudhary K."/>
            <person name="Foster J."/>
            <person name="Holman A."/>
            <person name="Kumar S."/>
            <person name="Lessard P.A."/>
            <person name="Luyten Y.A."/>
            <person name="Slatko B."/>
            <person name="Wood N."/>
            <person name="Wu B."/>
            <person name="Teplitski M."/>
            <person name="Mougous J.D."/>
            <person name="Ward N."/>
            <person name="Eisen J.A."/>
            <person name="Badger J.H."/>
            <person name="Distel D.L."/>
        </authorList>
    </citation>
    <scope>NUCLEOTIDE SEQUENCE [LARGE SCALE GENOMIC DNA]</scope>
    <source>
        <strain evidence="2">ATCC 39867 / T7901</strain>
    </source>
</reference>
<dbReference type="EMBL" id="CP001614">
    <property type="protein sequence ID" value="ACR13415.1"/>
    <property type="molecule type" value="Genomic_DNA"/>
</dbReference>
<protein>
    <submittedName>
        <fullName evidence="1">Uncharacterized protein</fullName>
    </submittedName>
</protein>